<comment type="caution">
    <text evidence="2">The sequence shown here is derived from an EMBL/GenBank/DDBJ whole genome shotgun (WGS) entry which is preliminary data.</text>
</comment>
<protein>
    <submittedName>
        <fullName evidence="2">Uncharacterized protein</fullName>
    </submittedName>
</protein>
<evidence type="ECO:0000313" key="3">
    <source>
        <dbReference type="Proteomes" id="UP000283509"/>
    </source>
</evidence>
<proteinExistence type="predicted"/>
<feature type="compositionally biased region" description="Polar residues" evidence="1">
    <location>
        <begin position="301"/>
        <end position="327"/>
    </location>
</feature>
<reference evidence="2 3" key="1">
    <citation type="submission" date="2018-04" db="EMBL/GenBank/DDBJ databases">
        <authorList>
            <person name="Zhang X."/>
            <person name="Yuan J."/>
            <person name="Li F."/>
            <person name="Xiang J."/>
        </authorList>
    </citation>
    <scope>NUCLEOTIDE SEQUENCE [LARGE SCALE GENOMIC DNA]</scope>
    <source>
        <tissue evidence="2">Muscle</tissue>
    </source>
</reference>
<accession>A0A3R7Q8Y7</accession>
<feature type="region of interest" description="Disordered" evidence="1">
    <location>
        <begin position="227"/>
        <end position="279"/>
    </location>
</feature>
<feature type="compositionally biased region" description="Low complexity" evidence="1">
    <location>
        <begin position="231"/>
        <end position="245"/>
    </location>
</feature>
<dbReference type="AlphaFoldDB" id="A0A3R7Q8Y7"/>
<evidence type="ECO:0000313" key="2">
    <source>
        <dbReference type="EMBL" id="ROT71614.1"/>
    </source>
</evidence>
<gene>
    <name evidence="2" type="ORF">C7M84_010065</name>
</gene>
<dbReference type="OrthoDB" id="6352407at2759"/>
<evidence type="ECO:0000256" key="1">
    <source>
        <dbReference type="SAM" id="MobiDB-lite"/>
    </source>
</evidence>
<dbReference type="EMBL" id="QCYY01002274">
    <property type="protein sequence ID" value="ROT71614.1"/>
    <property type="molecule type" value="Genomic_DNA"/>
</dbReference>
<sequence length="504" mass="57286">MTLHMTFQEMCTRQEVGFVCDNESMAPLTKRESFNDLVIKLASKCEMNLVFLTGARNKVLHFTIDVVPEDPVHGTAVTVTKSKGRRGSEYPKGYEAVAAACQQVVANSYHGLHAIAKLDKSNMPDNASRNMYTFAQFVNFLVHGIEAYFMFAKANEQFVLNAMNLWETLEDLMMDGCYIVMAWQYEEDPRKDCVPRTPLSSLINNIKEPEPLPVVEPVQPVVLKETKRQVTTTTTTSKSTSTTTKGGKRGRRSIAARVQEASEASTDEEDTEISFKVKPEMKKTPEIQYHPDILVNSAESVVQKTSPRAVQNPSPKRSFSERQNVSPKKSKSMEVEEPAAPISKEDTMPEDFTFGFDKPQVKTSGRKSTARKSMVPDWPEEQKEDILYFFDNLNPSQTEQSRIALTCKYVSMKYSREFSSKTLYQWVQKKGRSVSTEVTNYELPESKHQETTLTFFRSLDSSLSEASRIAFTCKFMQTQYSVSVTSKNLYDWLNDKGKKSTRRR</sequence>
<organism evidence="2 3">
    <name type="scientific">Penaeus vannamei</name>
    <name type="common">Whiteleg shrimp</name>
    <name type="synonym">Litopenaeus vannamei</name>
    <dbReference type="NCBI Taxonomy" id="6689"/>
    <lineage>
        <taxon>Eukaryota</taxon>
        <taxon>Metazoa</taxon>
        <taxon>Ecdysozoa</taxon>
        <taxon>Arthropoda</taxon>
        <taxon>Crustacea</taxon>
        <taxon>Multicrustacea</taxon>
        <taxon>Malacostraca</taxon>
        <taxon>Eumalacostraca</taxon>
        <taxon>Eucarida</taxon>
        <taxon>Decapoda</taxon>
        <taxon>Dendrobranchiata</taxon>
        <taxon>Penaeoidea</taxon>
        <taxon>Penaeidae</taxon>
        <taxon>Penaeus</taxon>
    </lineage>
</organism>
<feature type="region of interest" description="Disordered" evidence="1">
    <location>
        <begin position="301"/>
        <end position="377"/>
    </location>
</feature>
<keyword evidence="3" id="KW-1185">Reference proteome</keyword>
<name>A0A3R7Q8Y7_PENVA</name>
<dbReference type="Proteomes" id="UP000283509">
    <property type="component" value="Unassembled WGS sequence"/>
</dbReference>
<reference evidence="2 3" key="2">
    <citation type="submission" date="2019-01" db="EMBL/GenBank/DDBJ databases">
        <title>The decoding of complex shrimp genome reveals the adaptation for benthos swimmer, frequently molting mechanism and breeding impact on genome.</title>
        <authorList>
            <person name="Sun Y."/>
            <person name="Gao Y."/>
            <person name="Yu Y."/>
        </authorList>
    </citation>
    <scope>NUCLEOTIDE SEQUENCE [LARGE SCALE GENOMIC DNA]</scope>
    <source>
        <tissue evidence="2">Muscle</tissue>
    </source>
</reference>